<accession>A0A1C2G5V5</accession>
<dbReference type="Proteomes" id="UP000195868">
    <property type="component" value="Unassembled WGS sequence"/>
</dbReference>
<evidence type="ECO:0000313" key="1">
    <source>
        <dbReference type="EMBL" id="OCX46872.1"/>
    </source>
</evidence>
<protein>
    <submittedName>
        <fullName evidence="1">Uncharacterized protein</fullName>
    </submittedName>
</protein>
<organism evidence="1 4">
    <name type="scientific">Limosilactobacillus reuteri</name>
    <name type="common">Lactobacillus reuteri</name>
    <dbReference type="NCBI Taxonomy" id="1598"/>
    <lineage>
        <taxon>Bacteria</taxon>
        <taxon>Bacillati</taxon>
        <taxon>Bacillota</taxon>
        <taxon>Bacilli</taxon>
        <taxon>Lactobacillales</taxon>
        <taxon>Lactobacillaceae</taxon>
        <taxon>Limosilactobacillus</taxon>
    </lineage>
</organism>
<dbReference type="Proteomes" id="UP000245980">
    <property type="component" value="Unassembled WGS sequence"/>
</dbReference>
<dbReference type="AlphaFoldDB" id="A0A1C2G5V5"/>
<sequence>MHIYEVIVVAVFGTDISHFVVAKNADNAKKIILDYYSTRDDGIRPTVTMYDLTTKLINLNNYIDEVMLG</sequence>
<dbReference type="EMBL" id="QGHT01000019">
    <property type="protein sequence ID" value="PWT41724.1"/>
    <property type="molecule type" value="Genomic_DNA"/>
</dbReference>
<reference evidence="3" key="5">
    <citation type="submission" date="2018-05" db="EMBL/GenBank/DDBJ databases">
        <authorList>
            <person name="Peng X.Y."/>
            <person name="Xu Y.F."/>
            <person name="Luo D."/>
            <person name="Yu J."/>
            <person name="Gu J.Y."/>
        </authorList>
    </citation>
    <scope>NUCLEOTIDE SEQUENCE</scope>
    <source>
        <strain evidence="3">LR10</strain>
    </source>
</reference>
<dbReference type="Proteomes" id="UP000095141">
    <property type="component" value="Unassembled WGS sequence"/>
</dbReference>
<dbReference type="EMBL" id="NFHN01000024">
    <property type="protein sequence ID" value="OUN47113.1"/>
    <property type="molecule type" value="Genomic_DNA"/>
</dbReference>
<evidence type="ECO:0000313" key="3">
    <source>
        <dbReference type="EMBL" id="PWT41724.1"/>
    </source>
</evidence>
<gene>
    <name evidence="2" type="ORF">B5G22_06760</name>
    <name evidence="1" type="ORF">BFD03_08620</name>
    <name evidence="3" type="ORF">DKZ22_05790</name>
</gene>
<comment type="caution">
    <text evidence="1">The sequence shown here is derived from an EMBL/GenBank/DDBJ whole genome shotgun (WGS) entry which is preliminary data.</text>
</comment>
<evidence type="ECO:0000313" key="5">
    <source>
        <dbReference type="Proteomes" id="UP000195868"/>
    </source>
</evidence>
<evidence type="ECO:0000313" key="4">
    <source>
        <dbReference type="Proteomes" id="UP000095141"/>
    </source>
</evidence>
<dbReference type="RefSeq" id="WP_066035924.1">
    <property type="nucleotide sequence ID" value="NZ_CP065330.1"/>
</dbReference>
<dbReference type="EMBL" id="MCNS01000017">
    <property type="protein sequence ID" value="OCX46872.1"/>
    <property type="molecule type" value="Genomic_DNA"/>
</dbReference>
<reference evidence="3 6" key="4">
    <citation type="journal article" date="2018" name="Front. Microbiol.">
        <title>Comparative Genomics of the Herbivore Gut Symbiont Lactobacillus reuteri Reveals Genetic Diversity and Lifestyle Adaptation.</title>
        <authorList>
            <person name="Zhao J."/>
        </authorList>
    </citation>
    <scope>NUCLEOTIDE SEQUENCE [LARGE SCALE GENOMIC DNA]</scope>
    <source>
        <strain evidence="3 6">LR10</strain>
    </source>
</reference>
<proteinExistence type="predicted"/>
<evidence type="ECO:0000313" key="2">
    <source>
        <dbReference type="EMBL" id="OUN47113.1"/>
    </source>
</evidence>
<evidence type="ECO:0000313" key="6">
    <source>
        <dbReference type="Proteomes" id="UP000245980"/>
    </source>
</evidence>
<name>A0A1C2G5V5_LIMRT</name>
<reference evidence="2" key="3">
    <citation type="journal article" date="2018" name="BMC Genomics">
        <title>Whole genome sequencing and function prediction of 133 gut anaerobes isolated from chicken caecum in pure cultures.</title>
        <authorList>
            <person name="Medvecky M."/>
            <person name="Cejkova D."/>
            <person name="Polansky O."/>
            <person name="Karasova D."/>
            <person name="Kubasova T."/>
            <person name="Cizek A."/>
            <person name="Rychlik I."/>
        </authorList>
    </citation>
    <scope>NUCLEOTIDE SEQUENCE</scope>
    <source>
        <strain evidence="2">An71</strain>
    </source>
</reference>
<reference evidence="5" key="2">
    <citation type="submission" date="2017-04" db="EMBL/GenBank/DDBJ databases">
        <title>Function of individual gut microbiota members based on whole genome sequencing of pure cultures obtained from chicken caecum.</title>
        <authorList>
            <person name="Medvecky M."/>
            <person name="Cejkova D."/>
            <person name="Polansky O."/>
            <person name="Karasova D."/>
            <person name="Kubasova T."/>
            <person name="Cizek A."/>
            <person name="Rychlik I."/>
        </authorList>
    </citation>
    <scope>NUCLEOTIDE SEQUENCE [LARGE SCALE GENOMIC DNA]</scope>
    <source>
        <strain evidence="5">An71</strain>
    </source>
</reference>
<reference evidence="1 4" key="1">
    <citation type="submission" date="2016-08" db="EMBL/GenBank/DDBJ databases">
        <title>Probiotic bacterium isolated from chicken gut.</title>
        <authorList>
            <person name="Levy J.L."/>
            <person name="Hassan H.M."/>
            <person name="Mendoza M.A."/>
        </authorList>
    </citation>
    <scope>NUCLEOTIDE SEQUENCE [LARGE SCALE GENOMIC DNA]</scope>
    <source>
        <strain evidence="1 4">P43</strain>
    </source>
</reference>